<evidence type="ECO:0000256" key="1">
    <source>
        <dbReference type="SAM" id="MobiDB-lite"/>
    </source>
</evidence>
<dbReference type="AlphaFoldDB" id="A0A6H5HVP6"/>
<evidence type="ECO:0000313" key="2">
    <source>
        <dbReference type="EMBL" id="CAB0029083.1"/>
    </source>
</evidence>
<feature type="region of interest" description="Disordered" evidence="1">
    <location>
        <begin position="368"/>
        <end position="390"/>
    </location>
</feature>
<dbReference type="EMBL" id="CADCXV010000247">
    <property type="protein sequence ID" value="CAB0029083.1"/>
    <property type="molecule type" value="Genomic_DNA"/>
</dbReference>
<reference evidence="2 3" key="1">
    <citation type="submission" date="2020-02" db="EMBL/GenBank/DDBJ databases">
        <authorList>
            <person name="Ferguson B K."/>
        </authorList>
    </citation>
    <scope>NUCLEOTIDE SEQUENCE [LARGE SCALE GENOMIC DNA]</scope>
</reference>
<keyword evidence="3" id="KW-1185">Reference proteome</keyword>
<evidence type="ECO:0000313" key="3">
    <source>
        <dbReference type="Proteomes" id="UP000479190"/>
    </source>
</evidence>
<gene>
    <name evidence="2" type="ORF">TBRA_LOCUS1171</name>
</gene>
<organism evidence="2 3">
    <name type="scientific">Trichogramma brassicae</name>
    <dbReference type="NCBI Taxonomy" id="86971"/>
    <lineage>
        <taxon>Eukaryota</taxon>
        <taxon>Metazoa</taxon>
        <taxon>Ecdysozoa</taxon>
        <taxon>Arthropoda</taxon>
        <taxon>Hexapoda</taxon>
        <taxon>Insecta</taxon>
        <taxon>Pterygota</taxon>
        <taxon>Neoptera</taxon>
        <taxon>Endopterygota</taxon>
        <taxon>Hymenoptera</taxon>
        <taxon>Apocrita</taxon>
        <taxon>Proctotrupomorpha</taxon>
        <taxon>Chalcidoidea</taxon>
        <taxon>Trichogrammatidae</taxon>
        <taxon>Trichogramma</taxon>
    </lineage>
</organism>
<dbReference type="Proteomes" id="UP000479190">
    <property type="component" value="Unassembled WGS sequence"/>
</dbReference>
<sequence>MRIGSSGGGGKWCVYVDSVPRRPVLKVARRLTAILDSARATPYPRLDARSPLYRYIALYRALYTRKSRGAVFIVRARRTRALRSRIINISYVTRGGGGAARDSIDDSVDNYSSLMLCIHTHTIYCNKGTRHLVVKAESASAREAHRVVLTRFGTSTRSAVPDVASSNLFKRSLCLSDEQKKILINSRINMGKEKRGDALQGEGGKIIEASIPRQYPKFENKPLAAALPRLFISSVHYRKGHIGFFPPPGHSHYIPIDELSYIFSVSFVFSISRRIFSTAGRVIFFKYDILHIVSKAQYTWHRVETKEAQSSVKSKPRHPRAWAHARACARVRATKLHVYIRITYLYQKRALIHQRRCSYVLSLSPRSSSNAPSFFPPPRDVHAPKAPPEELEGDMMASKPLALYDRHERLNINKMEETKYTKQWVQHRISRMRLELHLREQFESFSAPTSIFPSLNFIAAVDSYVPVEFIIHTYGPPILPRAYTFKSNWGVYQCRFIKGYYCKRISKIT</sequence>
<protein>
    <submittedName>
        <fullName evidence="2">Uncharacterized protein</fullName>
    </submittedName>
</protein>
<accession>A0A6H5HVP6</accession>
<name>A0A6H5HVP6_9HYME</name>
<proteinExistence type="predicted"/>